<comment type="caution">
    <text evidence="2">The sequence shown here is derived from an EMBL/GenBank/DDBJ whole genome shotgun (WGS) entry which is preliminary data.</text>
</comment>
<keyword evidence="3" id="KW-1185">Reference proteome</keyword>
<dbReference type="PANTHER" id="PTHR35337">
    <property type="entry name" value="SLR1478 PROTEIN"/>
    <property type="match status" value="1"/>
</dbReference>
<keyword evidence="1" id="KW-1133">Transmembrane helix</keyword>
<feature type="transmembrane region" description="Helical" evidence="1">
    <location>
        <begin position="72"/>
        <end position="91"/>
    </location>
</feature>
<dbReference type="EMBL" id="JACWFH010000012">
    <property type="protein sequence ID" value="MBY0097271.1"/>
    <property type="molecule type" value="Genomic_DNA"/>
</dbReference>
<gene>
    <name evidence="2" type="ORF">H0185_10745</name>
</gene>
<dbReference type="RefSeq" id="WP_221873496.1">
    <property type="nucleotide sequence ID" value="NZ_JACWFH010000012.1"/>
</dbReference>
<organism evidence="2 3">
    <name type="scientific">Mesobacillus maritimus</name>
    <dbReference type="NCBI Taxonomy" id="1643336"/>
    <lineage>
        <taxon>Bacteria</taxon>
        <taxon>Bacillati</taxon>
        <taxon>Bacillota</taxon>
        <taxon>Bacilli</taxon>
        <taxon>Bacillales</taxon>
        <taxon>Bacillaceae</taxon>
        <taxon>Mesobacillus</taxon>
    </lineage>
</organism>
<protein>
    <submittedName>
        <fullName evidence="2">Stage II sporulation protein M</fullName>
    </submittedName>
</protein>
<dbReference type="PANTHER" id="PTHR35337:SF1">
    <property type="entry name" value="SLR1478 PROTEIN"/>
    <property type="match status" value="1"/>
</dbReference>
<feature type="transmembrane region" description="Helical" evidence="1">
    <location>
        <begin position="5"/>
        <end position="26"/>
    </location>
</feature>
<feature type="transmembrane region" description="Helical" evidence="1">
    <location>
        <begin position="149"/>
        <end position="172"/>
    </location>
</feature>
<feature type="transmembrane region" description="Helical" evidence="1">
    <location>
        <begin position="46"/>
        <end position="65"/>
    </location>
</feature>
<accession>A0ABS7K4U2</accession>
<proteinExistence type="predicted"/>
<sequence>MMRKFYIISFLVFLTSFILGIVFYSPDIFIPTNKTDSEVVVGIKDFYHIALNNLTVLLSLFLGFFSFGLLSLGILIYNGFMFGVIFTNLHVNGIPLKIILSGSVAHGVIEITAFIIAAAWGLKGFLLLRQIDKMFEEGRFFKETKFLKSITGCTALIILAAAIEYFISFRLIGLW</sequence>
<dbReference type="Proteomes" id="UP000769780">
    <property type="component" value="Unassembled WGS sequence"/>
</dbReference>
<name>A0ABS7K4U2_9BACI</name>
<evidence type="ECO:0000313" key="2">
    <source>
        <dbReference type="EMBL" id="MBY0097271.1"/>
    </source>
</evidence>
<dbReference type="InterPro" id="IPR002798">
    <property type="entry name" value="SpoIIM-like"/>
</dbReference>
<evidence type="ECO:0000256" key="1">
    <source>
        <dbReference type="SAM" id="Phobius"/>
    </source>
</evidence>
<evidence type="ECO:0000313" key="3">
    <source>
        <dbReference type="Proteomes" id="UP000769780"/>
    </source>
</evidence>
<reference evidence="2 3" key="1">
    <citation type="submission" date="2020-07" db="EMBL/GenBank/DDBJ databases">
        <title>Fungal Genomes of the International Space Station.</title>
        <authorList>
            <person name="Seuylemezian A."/>
            <person name="Singh N.K."/>
            <person name="Wood J."/>
            <person name="Venkateswaran K."/>
        </authorList>
    </citation>
    <scope>NUCLEOTIDE SEQUENCE [LARGE SCALE GENOMIC DNA]</scope>
    <source>
        <strain evidence="2 3">PL-B2</strain>
    </source>
</reference>
<keyword evidence="1" id="KW-0472">Membrane</keyword>
<feature type="transmembrane region" description="Helical" evidence="1">
    <location>
        <begin position="103"/>
        <end position="128"/>
    </location>
</feature>
<keyword evidence="1" id="KW-0812">Transmembrane</keyword>
<dbReference type="Pfam" id="PF01944">
    <property type="entry name" value="SpoIIM"/>
    <property type="match status" value="1"/>
</dbReference>